<dbReference type="PANTHER" id="PTHR12992:SF11">
    <property type="entry name" value="MITOCHONDRIAL COENZYME A DIPHOSPHATASE NUDT8"/>
    <property type="match status" value="1"/>
</dbReference>
<dbReference type="PANTHER" id="PTHR12992">
    <property type="entry name" value="NUDIX HYDROLASE"/>
    <property type="match status" value="1"/>
</dbReference>
<proteinExistence type="predicted"/>
<keyword evidence="6" id="KW-0464">Manganese</keyword>
<dbReference type="Proteomes" id="UP001499959">
    <property type="component" value="Unassembled WGS sequence"/>
</dbReference>
<name>A0ABP9BV90_9GAMM</name>
<feature type="domain" description="Nudix hydrolase" evidence="7">
    <location>
        <begin position="40"/>
        <end position="174"/>
    </location>
</feature>
<evidence type="ECO:0000256" key="4">
    <source>
        <dbReference type="ARBA" id="ARBA00022801"/>
    </source>
</evidence>
<dbReference type="Pfam" id="PF00293">
    <property type="entry name" value="NUDIX"/>
    <property type="match status" value="1"/>
</dbReference>
<dbReference type="EMBL" id="BAABJE010000014">
    <property type="protein sequence ID" value="GAA4800140.1"/>
    <property type="molecule type" value="Genomic_DNA"/>
</dbReference>
<keyword evidence="5" id="KW-0460">Magnesium</keyword>
<evidence type="ECO:0000313" key="9">
    <source>
        <dbReference type="Proteomes" id="UP001499959"/>
    </source>
</evidence>
<keyword evidence="4" id="KW-0378">Hydrolase</keyword>
<evidence type="ECO:0000259" key="7">
    <source>
        <dbReference type="PROSITE" id="PS51462"/>
    </source>
</evidence>
<sequence>MSPAWPLSALHDALHPLHAVPTQAPWNHEELSDLIGDAAAVEAAVLVGLVPRETGLRVLLTRRTDSLRHHAGQVSFPGGRVEAADRDVVAAALREAEEEIGLDAGLATPLGFLDPLITITGFRVLPVVAQVAPDFVPMPDPGEVAEVFEVDLDFLMHPDNLERIDMDYRGRVRHVLQFRRPPQAPEQRIWGVTASILFNLRERLAHARPA</sequence>
<evidence type="ECO:0000256" key="1">
    <source>
        <dbReference type="ARBA" id="ARBA00001936"/>
    </source>
</evidence>
<dbReference type="PROSITE" id="PS51462">
    <property type="entry name" value="NUDIX"/>
    <property type="match status" value="1"/>
</dbReference>
<keyword evidence="9" id="KW-1185">Reference proteome</keyword>
<dbReference type="CDD" id="cd03426">
    <property type="entry name" value="NUDIX_CoAse_Nudt7"/>
    <property type="match status" value="1"/>
</dbReference>
<keyword evidence="3" id="KW-0479">Metal-binding</keyword>
<protein>
    <recommendedName>
        <fullName evidence="7">Nudix hydrolase domain-containing protein</fullName>
    </recommendedName>
</protein>
<evidence type="ECO:0000313" key="8">
    <source>
        <dbReference type="EMBL" id="GAA4800140.1"/>
    </source>
</evidence>
<comment type="cofactor">
    <cofactor evidence="2">
        <name>Mg(2+)</name>
        <dbReference type="ChEBI" id="CHEBI:18420"/>
    </cofactor>
</comment>
<evidence type="ECO:0000256" key="3">
    <source>
        <dbReference type="ARBA" id="ARBA00022723"/>
    </source>
</evidence>
<evidence type="ECO:0000256" key="2">
    <source>
        <dbReference type="ARBA" id="ARBA00001946"/>
    </source>
</evidence>
<reference evidence="9" key="1">
    <citation type="journal article" date="2019" name="Int. J. Syst. Evol. Microbiol.">
        <title>The Global Catalogue of Microorganisms (GCM) 10K type strain sequencing project: providing services to taxonomists for standard genome sequencing and annotation.</title>
        <authorList>
            <consortium name="The Broad Institute Genomics Platform"/>
            <consortium name="The Broad Institute Genome Sequencing Center for Infectious Disease"/>
            <person name="Wu L."/>
            <person name="Ma J."/>
        </authorList>
    </citation>
    <scope>NUCLEOTIDE SEQUENCE [LARGE SCALE GENOMIC DNA]</scope>
    <source>
        <strain evidence="9">JCM 18204</strain>
    </source>
</reference>
<organism evidence="8 9">
    <name type="scientific">Lysobacter hankyongensis</name>
    <dbReference type="NCBI Taxonomy" id="1176535"/>
    <lineage>
        <taxon>Bacteria</taxon>
        <taxon>Pseudomonadati</taxon>
        <taxon>Pseudomonadota</taxon>
        <taxon>Gammaproteobacteria</taxon>
        <taxon>Lysobacterales</taxon>
        <taxon>Lysobacteraceae</taxon>
        <taxon>Lysobacter</taxon>
    </lineage>
</organism>
<comment type="caution">
    <text evidence="8">The sequence shown here is derived from an EMBL/GenBank/DDBJ whole genome shotgun (WGS) entry which is preliminary data.</text>
</comment>
<evidence type="ECO:0000256" key="6">
    <source>
        <dbReference type="ARBA" id="ARBA00023211"/>
    </source>
</evidence>
<dbReference type="Gene3D" id="3.90.79.10">
    <property type="entry name" value="Nucleoside Triphosphate Pyrophosphohydrolase"/>
    <property type="match status" value="1"/>
</dbReference>
<dbReference type="InterPro" id="IPR045121">
    <property type="entry name" value="CoAse"/>
</dbReference>
<comment type="cofactor">
    <cofactor evidence="1">
        <name>Mn(2+)</name>
        <dbReference type="ChEBI" id="CHEBI:29035"/>
    </cofactor>
</comment>
<accession>A0ABP9BV90</accession>
<evidence type="ECO:0000256" key="5">
    <source>
        <dbReference type="ARBA" id="ARBA00022842"/>
    </source>
</evidence>
<gene>
    <name evidence="8" type="ORF">GCM10023307_28160</name>
</gene>
<dbReference type="InterPro" id="IPR015797">
    <property type="entry name" value="NUDIX_hydrolase-like_dom_sf"/>
</dbReference>
<dbReference type="InterPro" id="IPR000086">
    <property type="entry name" value="NUDIX_hydrolase_dom"/>
</dbReference>
<dbReference type="SUPFAM" id="SSF55811">
    <property type="entry name" value="Nudix"/>
    <property type="match status" value="1"/>
</dbReference>